<evidence type="ECO:0000256" key="1">
    <source>
        <dbReference type="ARBA" id="ARBA00004141"/>
    </source>
</evidence>
<dbReference type="Gene3D" id="1.20.1550.10">
    <property type="entry name" value="DsbB-like"/>
    <property type="match status" value="1"/>
</dbReference>
<dbReference type="PIRSF" id="PIRSF033913">
    <property type="entry name" value="S-S_format_DsbB"/>
    <property type="match status" value="1"/>
</dbReference>
<dbReference type="InterPro" id="IPR003752">
    <property type="entry name" value="DiS_bond_form_DsbB/BdbC"/>
</dbReference>
<dbReference type="Proteomes" id="UP000324065">
    <property type="component" value="Unassembled WGS sequence"/>
</dbReference>
<evidence type="ECO:0000256" key="5">
    <source>
        <dbReference type="SAM" id="Phobius"/>
    </source>
</evidence>
<evidence type="ECO:0000313" key="7">
    <source>
        <dbReference type="Proteomes" id="UP000324065"/>
    </source>
</evidence>
<evidence type="ECO:0000313" key="6">
    <source>
        <dbReference type="EMBL" id="KAA5604683.1"/>
    </source>
</evidence>
<comment type="caution">
    <text evidence="6">The sequence shown here is derived from an EMBL/GenBank/DDBJ whole genome shotgun (WGS) entry which is preliminary data.</text>
</comment>
<dbReference type="InterPro" id="IPR023380">
    <property type="entry name" value="DsbB-like_sf"/>
</dbReference>
<proteinExistence type="predicted"/>
<feature type="transmembrane region" description="Helical" evidence="5">
    <location>
        <begin position="47"/>
        <end position="65"/>
    </location>
</feature>
<dbReference type="OrthoDB" id="9808637at2"/>
<organism evidence="6 7">
    <name type="scientific">Roseospira marina</name>
    <dbReference type="NCBI Taxonomy" id="140057"/>
    <lineage>
        <taxon>Bacteria</taxon>
        <taxon>Pseudomonadati</taxon>
        <taxon>Pseudomonadota</taxon>
        <taxon>Alphaproteobacteria</taxon>
        <taxon>Rhodospirillales</taxon>
        <taxon>Rhodospirillaceae</taxon>
        <taxon>Roseospira</taxon>
    </lineage>
</organism>
<feature type="transmembrane region" description="Helical" evidence="5">
    <location>
        <begin position="16"/>
        <end position="35"/>
    </location>
</feature>
<keyword evidence="4 5" id="KW-0472">Membrane</keyword>
<keyword evidence="3 5" id="KW-1133">Transmembrane helix</keyword>
<feature type="transmembrane region" description="Helical" evidence="5">
    <location>
        <begin position="149"/>
        <end position="168"/>
    </location>
</feature>
<dbReference type="EMBL" id="VWPJ01000015">
    <property type="protein sequence ID" value="KAA5604683.1"/>
    <property type="molecule type" value="Genomic_DNA"/>
</dbReference>
<dbReference type="GO" id="GO:0015035">
    <property type="term" value="F:protein-disulfide reductase activity"/>
    <property type="evidence" value="ECO:0007669"/>
    <property type="project" value="InterPro"/>
</dbReference>
<feature type="transmembrane region" description="Helical" evidence="5">
    <location>
        <begin position="72"/>
        <end position="93"/>
    </location>
</feature>
<dbReference type="InterPro" id="IPR024199">
    <property type="entry name" value="Uncharacterised_DsbB"/>
</dbReference>
<keyword evidence="2 5" id="KW-0812">Transmembrane</keyword>
<dbReference type="GO" id="GO:0006457">
    <property type="term" value="P:protein folding"/>
    <property type="evidence" value="ECO:0007669"/>
    <property type="project" value="InterPro"/>
</dbReference>
<sequence length="177" mass="18307">MTASLAPAARPGPRTIPLLFLVAALAVLGGALFIEHGLGIKPCILCLYQRIAPAVAAGLAALALIPRVPPMGARVLVALIGVAFAANMVLAGYHVGVEQHWWAGTDQCGGPAAAPPNLSTDLSDLRASLDAPEIVPCDAVAWSLFGVSLAGYNVLMSLGLAVLALWTVRQPACWRVR</sequence>
<dbReference type="SUPFAM" id="SSF158442">
    <property type="entry name" value="DsbB-like"/>
    <property type="match status" value="1"/>
</dbReference>
<name>A0A5M6I920_9PROT</name>
<comment type="subcellular location">
    <subcellularLocation>
        <location evidence="1">Membrane</location>
        <topology evidence="1">Multi-pass membrane protein</topology>
    </subcellularLocation>
</comment>
<protein>
    <submittedName>
        <fullName evidence="6">Disulfide bond formation protein B</fullName>
    </submittedName>
</protein>
<evidence type="ECO:0000256" key="2">
    <source>
        <dbReference type="ARBA" id="ARBA00022692"/>
    </source>
</evidence>
<keyword evidence="7" id="KW-1185">Reference proteome</keyword>
<dbReference type="GO" id="GO:0016020">
    <property type="term" value="C:membrane"/>
    <property type="evidence" value="ECO:0007669"/>
    <property type="project" value="UniProtKB-SubCell"/>
</dbReference>
<reference evidence="6 7" key="1">
    <citation type="submission" date="2019-09" db="EMBL/GenBank/DDBJ databases">
        <title>Genome sequence of Roseospira marina, one of the more divergent members of the non-sulfur purple photosynthetic bacterial family, the Rhodospirillaceae.</title>
        <authorList>
            <person name="Meyer T."/>
            <person name="Kyndt J."/>
        </authorList>
    </citation>
    <scope>NUCLEOTIDE SEQUENCE [LARGE SCALE GENOMIC DNA]</scope>
    <source>
        <strain evidence="6 7">DSM 15113</strain>
    </source>
</reference>
<dbReference type="RefSeq" id="WP_150063222.1">
    <property type="nucleotide sequence ID" value="NZ_JACHII010000011.1"/>
</dbReference>
<dbReference type="AlphaFoldDB" id="A0A5M6I920"/>
<accession>A0A5M6I920</accession>
<dbReference type="Pfam" id="PF02600">
    <property type="entry name" value="DsbB"/>
    <property type="match status" value="1"/>
</dbReference>
<evidence type="ECO:0000256" key="4">
    <source>
        <dbReference type="ARBA" id="ARBA00023136"/>
    </source>
</evidence>
<gene>
    <name evidence="6" type="ORF">F1188_14820</name>
</gene>
<evidence type="ECO:0000256" key="3">
    <source>
        <dbReference type="ARBA" id="ARBA00022989"/>
    </source>
</evidence>